<feature type="transmembrane region" description="Helical" evidence="2">
    <location>
        <begin position="271"/>
        <end position="293"/>
    </location>
</feature>
<dbReference type="Proteomes" id="UP001215151">
    <property type="component" value="Unassembled WGS sequence"/>
</dbReference>
<keyword evidence="2" id="KW-1133">Transmembrane helix</keyword>
<feature type="region of interest" description="Disordered" evidence="1">
    <location>
        <begin position="302"/>
        <end position="474"/>
    </location>
</feature>
<organism evidence="3 4">
    <name type="scientific">Trametes cubensis</name>
    <dbReference type="NCBI Taxonomy" id="1111947"/>
    <lineage>
        <taxon>Eukaryota</taxon>
        <taxon>Fungi</taxon>
        <taxon>Dikarya</taxon>
        <taxon>Basidiomycota</taxon>
        <taxon>Agaricomycotina</taxon>
        <taxon>Agaricomycetes</taxon>
        <taxon>Polyporales</taxon>
        <taxon>Polyporaceae</taxon>
        <taxon>Trametes</taxon>
    </lineage>
</organism>
<evidence type="ECO:0000313" key="4">
    <source>
        <dbReference type="Proteomes" id="UP001215151"/>
    </source>
</evidence>
<feature type="compositionally biased region" description="Low complexity" evidence="1">
    <location>
        <begin position="369"/>
        <end position="398"/>
    </location>
</feature>
<dbReference type="AlphaFoldDB" id="A0AAD7TTL0"/>
<sequence length="474" mass="48972">MAPRLRPLLAAVPYAALAAAYSFNFKNTPRQCQNLEIGITGSGKPPYSVLIIPFGPTPLPNSIEARRITDVSFNGTESSVSFQLKFPENSQFVAVVSDSTGFGSGGTSAVVTVLSGDDGCFDPNTTVQPPFLFHTTPDHLLVTCTSSRIWWDNSTVQGIPQFQGVIPGGQSFLIPEGPLSDIVGQGTGFSWSPPVRVGTVLLLVGGDDRGLGTGGSNTYTMQDGNDYSCLNTTSPSSTPGSPAGGSYPTSTDGSGVNIGGGGGSHVDVGAIVGGVIGGVVGAIALALVILFAVRRQRLKQGTKERPVDLLQDHDNDGPGDGRPPEYYQPEPFVLPDPTVASTTFEGSVAGTAPYAPGLGTRASTDHRQSYLSTSTSETGLTGLRPPASSAPSTSTRKSPMPPTFRPVNIIQHDDAGPSEPPPPPDDEPETIELPPAYTNIRRDAPRPSQEGEQGEGAAGSSGATTQAVTAAAQA</sequence>
<evidence type="ECO:0000256" key="1">
    <source>
        <dbReference type="SAM" id="MobiDB-lite"/>
    </source>
</evidence>
<proteinExistence type="predicted"/>
<dbReference type="EMBL" id="JAPEVG010000126">
    <property type="protein sequence ID" value="KAJ8481902.1"/>
    <property type="molecule type" value="Genomic_DNA"/>
</dbReference>
<feature type="compositionally biased region" description="Low complexity" evidence="1">
    <location>
        <begin position="232"/>
        <end position="253"/>
    </location>
</feature>
<keyword evidence="2" id="KW-0472">Membrane</keyword>
<protein>
    <submittedName>
        <fullName evidence="3">Uncharacterized protein</fullName>
    </submittedName>
</protein>
<keyword evidence="4" id="KW-1185">Reference proteome</keyword>
<gene>
    <name evidence="3" type="ORF">ONZ51_g5697</name>
</gene>
<accession>A0AAD7TTL0</accession>
<name>A0AAD7TTL0_9APHY</name>
<evidence type="ECO:0000313" key="3">
    <source>
        <dbReference type="EMBL" id="KAJ8481902.1"/>
    </source>
</evidence>
<comment type="caution">
    <text evidence="3">The sequence shown here is derived from an EMBL/GenBank/DDBJ whole genome shotgun (WGS) entry which is preliminary data.</text>
</comment>
<keyword evidence="2" id="KW-0812">Transmembrane</keyword>
<reference evidence="3" key="1">
    <citation type="submission" date="2022-11" db="EMBL/GenBank/DDBJ databases">
        <title>Genome Sequence of Cubamyces cubensis.</title>
        <authorList>
            <person name="Buettner E."/>
        </authorList>
    </citation>
    <scope>NUCLEOTIDE SEQUENCE</scope>
    <source>
        <strain evidence="3">MPL-01</strain>
    </source>
</reference>
<feature type="compositionally biased region" description="Low complexity" evidence="1">
    <location>
        <begin position="460"/>
        <end position="474"/>
    </location>
</feature>
<feature type="compositionally biased region" description="Basic and acidic residues" evidence="1">
    <location>
        <begin position="302"/>
        <end position="316"/>
    </location>
</feature>
<feature type="region of interest" description="Disordered" evidence="1">
    <location>
        <begin position="226"/>
        <end position="253"/>
    </location>
</feature>
<evidence type="ECO:0000256" key="2">
    <source>
        <dbReference type="SAM" id="Phobius"/>
    </source>
</evidence>